<dbReference type="PANTHER" id="PTHR45712:SF22">
    <property type="entry name" value="INSULIN-LIKE GROWTH FACTOR-BINDING PROTEIN COMPLEX ACID LABILE SUBUNIT"/>
    <property type="match status" value="1"/>
</dbReference>
<feature type="compositionally biased region" description="Low complexity" evidence="3">
    <location>
        <begin position="174"/>
        <end position="206"/>
    </location>
</feature>
<dbReference type="InterPro" id="IPR050333">
    <property type="entry name" value="SLRP"/>
</dbReference>
<keyword evidence="1" id="KW-0433">Leucine-rich repeat</keyword>
<feature type="region of interest" description="Disordered" evidence="3">
    <location>
        <begin position="138"/>
        <end position="219"/>
    </location>
</feature>
<keyword evidence="5" id="KW-1185">Reference proteome</keyword>
<evidence type="ECO:0000313" key="4">
    <source>
        <dbReference type="EMBL" id="KNC86677.1"/>
    </source>
</evidence>
<dbReference type="GeneID" id="25901687"/>
<organism evidence="4 5">
    <name type="scientific">Sphaeroforma arctica JP610</name>
    <dbReference type="NCBI Taxonomy" id="667725"/>
    <lineage>
        <taxon>Eukaryota</taxon>
        <taxon>Ichthyosporea</taxon>
        <taxon>Ichthyophonida</taxon>
        <taxon>Sphaeroforma</taxon>
    </lineage>
</organism>
<proteinExistence type="predicted"/>
<dbReference type="OrthoDB" id="676979at2759"/>
<dbReference type="SMART" id="SM00369">
    <property type="entry name" value="LRR_TYP"/>
    <property type="match status" value="5"/>
</dbReference>
<dbReference type="InterPro" id="IPR003591">
    <property type="entry name" value="Leu-rich_rpt_typical-subtyp"/>
</dbReference>
<evidence type="ECO:0000256" key="3">
    <source>
        <dbReference type="SAM" id="MobiDB-lite"/>
    </source>
</evidence>
<feature type="compositionally biased region" description="Low complexity" evidence="3">
    <location>
        <begin position="138"/>
        <end position="166"/>
    </location>
</feature>
<dbReference type="eggNOG" id="KOG0619">
    <property type="taxonomic scope" value="Eukaryota"/>
</dbReference>
<dbReference type="InterPro" id="IPR032675">
    <property type="entry name" value="LRR_dom_sf"/>
</dbReference>
<protein>
    <submittedName>
        <fullName evidence="4">Uncharacterized protein</fullName>
    </submittedName>
</protein>
<dbReference type="EMBL" id="KQ241641">
    <property type="protein sequence ID" value="KNC86677.1"/>
    <property type="molecule type" value="Genomic_DNA"/>
</dbReference>
<dbReference type="SUPFAM" id="SSF52058">
    <property type="entry name" value="L domain-like"/>
    <property type="match status" value="2"/>
</dbReference>
<gene>
    <name evidence="4" type="ORF">SARC_01183</name>
</gene>
<dbReference type="PANTHER" id="PTHR45712">
    <property type="entry name" value="AGAP008170-PA"/>
    <property type="match status" value="1"/>
</dbReference>
<dbReference type="InterPro" id="IPR001611">
    <property type="entry name" value="Leu-rich_rpt"/>
</dbReference>
<dbReference type="STRING" id="667725.A0A0L0GCE3"/>
<feature type="compositionally biased region" description="Pro residues" evidence="3">
    <location>
        <begin position="930"/>
        <end position="950"/>
    </location>
</feature>
<accession>A0A0L0GCE3</accession>
<dbReference type="AlphaFoldDB" id="A0A0L0GCE3"/>
<evidence type="ECO:0000256" key="2">
    <source>
        <dbReference type="ARBA" id="ARBA00022737"/>
    </source>
</evidence>
<feature type="compositionally biased region" description="Low complexity" evidence="3">
    <location>
        <begin position="628"/>
        <end position="654"/>
    </location>
</feature>
<dbReference type="Proteomes" id="UP000054560">
    <property type="component" value="Unassembled WGS sequence"/>
</dbReference>
<dbReference type="PROSITE" id="PS51450">
    <property type="entry name" value="LRR"/>
    <property type="match status" value="2"/>
</dbReference>
<evidence type="ECO:0000256" key="1">
    <source>
        <dbReference type="ARBA" id="ARBA00022614"/>
    </source>
</evidence>
<dbReference type="Gene3D" id="3.80.10.10">
    <property type="entry name" value="Ribonuclease Inhibitor"/>
    <property type="match status" value="2"/>
</dbReference>
<dbReference type="RefSeq" id="XP_014160579.1">
    <property type="nucleotide sequence ID" value="XM_014305104.1"/>
</dbReference>
<dbReference type="Pfam" id="PF13855">
    <property type="entry name" value="LRR_8"/>
    <property type="match status" value="3"/>
</dbReference>
<keyword evidence="2" id="KW-0677">Repeat</keyword>
<dbReference type="SMART" id="SM00365">
    <property type="entry name" value="LRR_SD22"/>
    <property type="match status" value="4"/>
</dbReference>
<reference evidence="4 5" key="1">
    <citation type="submission" date="2011-02" db="EMBL/GenBank/DDBJ databases">
        <title>The Genome Sequence of Sphaeroforma arctica JP610.</title>
        <authorList>
            <consortium name="The Broad Institute Genome Sequencing Platform"/>
            <person name="Russ C."/>
            <person name="Cuomo C."/>
            <person name="Young S.K."/>
            <person name="Zeng Q."/>
            <person name="Gargeya S."/>
            <person name="Alvarado L."/>
            <person name="Berlin A."/>
            <person name="Chapman S.B."/>
            <person name="Chen Z."/>
            <person name="Freedman E."/>
            <person name="Gellesch M."/>
            <person name="Goldberg J."/>
            <person name="Griggs A."/>
            <person name="Gujja S."/>
            <person name="Heilman E."/>
            <person name="Heiman D."/>
            <person name="Howarth C."/>
            <person name="Mehta T."/>
            <person name="Neiman D."/>
            <person name="Pearson M."/>
            <person name="Roberts A."/>
            <person name="Saif S."/>
            <person name="Shea T."/>
            <person name="Shenoy N."/>
            <person name="Sisk P."/>
            <person name="Stolte C."/>
            <person name="Sykes S."/>
            <person name="White J."/>
            <person name="Yandava C."/>
            <person name="Burger G."/>
            <person name="Gray M.W."/>
            <person name="Holland P.W.H."/>
            <person name="King N."/>
            <person name="Lang F.B.F."/>
            <person name="Roger A.J."/>
            <person name="Ruiz-Trillo I."/>
            <person name="Haas B."/>
            <person name="Nusbaum C."/>
            <person name="Birren B."/>
        </authorList>
    </citation>
    <scope>NUCLEOTIDE SEQUENCE [LARGE SCALE GENOMIC DNA]</scope>
    <source>
        <strain evidence="4 5">JP610</strain>
    </source>
</reference>
<name>A0A0L0GCE3_9EUKA</name>
<evidence type="ECO:0000313" key="5">
    <source>
        <dbReference type="Proteomes" id="UP000054560"/>
    </source>
</evidence>
<feature type="region of interest" description="Disordered" evidence="3">
    <location>
        <begin position="613"/>
        <end position="661"/>
    </location>
</feature>
<sequence length="950" mass="100924">MVHSTTVHTQYTHNTHRYLHYNEIHYIPASLFDNLAALTELYLYGNRLKVIEQDTFSGTKALSYLMIGDQNNALATLPYQVFEGLNNLNYLYISQNTKYSTCIWGSTRTEPPGLLTPLTYAPEAQCVPVAPTVTATPTVTPTVSLTPSTSPSNSASPTHTPDSRSPTPTPTPTTTPSGSVSRSGTPALSESPTLSHSPTTSLTPSMTPTPSPTAPGACASNPCAPDEVCTGTGTKTFACGQSTWVRTTVADTSVRKAGVGMATMGADYYSVYFRESGDGYTFLTSSATAVADVTGLTAATTGTEPAAVVTSGDTVFYLLRLDALLRVYQLTGAGVFAQVGNDISSVGGVQYFDLAIRSGSSHGFALLVVYSQDNTVQARSYDPVSDTWLSSPFQTGTGPVRYCKGVYDESSPVWGYLVTDATVPESPTASWPLVVARHEGGGVSTIYTASNVGQFALSRDEVQADGSVPYIYIAHSDTVAMVIQVQRRPTGSATNATQVSCGPISTTNSVYDLRMGVANGLIYIAYYDSTDEVLSVTTCATDNTNSAWRLVGSPYYGAYDRTSWAFDVWRDAQTDRARRRQVVTFTTDAVPLITTIEADESITVAELRTAVVSLSPTPSPTPSPSPTPTTTLSVNGSATGSPAPSSTSAASASPSPSPSVDLSNNNIQLLSSATFNLATLNDLDLSQNSLTDLQNGVFSGLSEIQKLSLSLNTITLQSTFLSDLNTLQEFSCAECGFTQMDVRQFESNPNLQKLDMSANEITSLSSGTFDLNLGLQNLDLSANRLSTVPANLFANNVELLNLDMSFNEITFLDSTTFLTNTKLLNLFLQLDGVFELPPNIFTNLAELQVLTIDFAKLPLTRCIWGSTGLPPISYQREAFSYDTAVCTSPSATPSSSFSPTPSTTFSPTPTPSVSPSMSPFASANPDPDPETPTPTPSPTPSPSPMGSPLP</sequence>
<feature type="compositionally biased region" description="Low complexity" evidence="3">
    <location>
        <begin position="890"/>
        <end position="920"/>
    </location>
</feature>
<feature type="compositionally biased region" description="Pro residues" evidence="3">
    <location>
        <begin position="617"/>
        <end position="627"/>
    </location>
</feature>
<feature type="region of interest" description="Disordered" evidence="3">
    <location>
        <begin position="890"/>
        <end position="950"/>
    </location>
</feature>